<sequence>MQNNNRLDAEWVTLNAVRGMVKIAANGDLAKATYDNALEFGGELYPALLGADSSILRRERESDTVKEYRQKAQLKSIKQAKEVTALTLLQADIAELKDLLEISRSNKKERAKTDQLKRRLAIFVSAEVELNPVPHSENQLIFRDALSVERTVPPLRSGKSFRDFELPDSSILRIRVLHPDKPEHVTGADIIYERHLPSEDKASIVVVQYKIWEDKTMLMTDPRMLGQIDRLRAFTCEDQVCEPDDTTNPFRFPCCAAFLRPTDKLQRPDQSFMSTGEHIPLCRISDACSKSTRGKPQLEYKKMRDISLSSEMFEQLFNKGKIGSRYLTYSELTDIYTQNAIAEDENTVIIYAQEFSDIE</sequence>
<dbReference type="Proteomes" id="UP000682982">
    <property type="component" value="Unassembled WGS sequence"/>
</dbReference>
<dbReference type="RefSeq" id="WP_212677525.1">
    <property type="nucleotide sequence ID" value="NZ_JAGSPK010000001.1"/>
</dbReference>
<proteinExistence type="predicted"/>
<organism evidence="1 2">
    <name type="scientific">Undibacterium rivi</name>
    <dbReference type="NCBI Taxonomy" id="2828729"/>
    <lineage>
        <taxon>Bacteria</taxon>
        <taxon>Pseudomonadati</taxon>
        <taxon>Pseudomonadota</taxon>
        <taxon>Betaproteobacteria</taxon>
        <taxon>Burkholderiales</taxon>
        <taxon>Oxalobacteraceae</taxon>
        <taxon>Undibacterium</taxon>
    </lineage>
</organism>
<protein>
    <submittedName>
        <fullName evidence="1">Uncharacterized protein</fullName>
    </submittedName>
</protein>
<comment type="caution">
    <text evidence="1">The sequence shown here is derived from an EMBL/GenBank/DDBJ whole genome shotgun (WGS) entry which is preliminary data.</text>
</comment>
<keyword evidence="2" id="KW-1185">Reference proteome</keyword>
<evidence type="ECO:0000313" key="2">
    <source>
        <dbReference type="Proteomes" id="UP000682982"/>
    </source>
</evidence>
<gene>
    <name evidence="1" type="ORF">KDM87_01865</name>
</gene>
<dbReference type="EMBL" id="JAGSPK010000001">
    <property type="protein sequence ID" value="MBR7791329.1"/>
    <property type="molecule type" value="Genomic_DNA"/>
</dbReference>
<reference evidence="1 2" key="1">
    <citation type="submission" date="2021-04" db="EMBL/GenBank/DDBJ databases">
        <title>novel species isolated from subtropical streams in China.</title>
        <authorList>
            <person name="Lu H."/>
        </authorList>
    </citation>
    <scope>NUCLEOTIDE SEQUENCE [LARGE SCALE GENOMIC DNA]</scope>
    <source>
        <strain evidence="1 2">FT147W</strain>
    </source>
</reference>
<evidence type="ECO:0000313" key="1">
    <source>
        <dbReference type="EMBL" id="MBR7791329.1"/>
    </source>
</evidence>
<name>A0ABS5GYV4_9BURK</name>
<accession>A0ABS5GYV4</accession>